<name>A0A4R6LBV6_9FIRM</name>
<accession>A0A4R6LBV6</accession>
<evidence type="ECO:0000313" key="2">
    <source>
        <dbReference type="Proteomes" id="UP000295064"/>
    </source>
</evidence>
<dbReference type="EMBL" id="SNWX01000056">
    <property type="protein sequence ID" value="TDO70039.1"/>
    <property type="molecule type" value="Genomic_DNA"/>
</dbReference>
<evidence type="ECO:0008006" key="3">
    <source>
        <dbReference type="Google" id="ProtNLM"/>
    </source>
</evidence>
<dbReference type="RefSeq" id="WP_133516422.1">
    <property type="nucleotide sequence ID" value="NZ_SNWX01000056.1"/>
</dbReference>
<comment type="caution">
    <text evidence="1">The sequence shown here is derived from an EMBL/GenBank/DDBJ whole genome shotgun (WGS) entry which is preliminary data.</text>
</comment>
<proteinExistence type="predicted"/>
<reference evidence="1 2" key="1">
    <citation type="submission" date="2019-03" db="EMBL/GenBank/DDBJ databases">
        <title>Subsurface microbial communities from deep shales in Ohio and West Virginia, USA.</title>
        <authorList>
            <person name="Wrighton K."/>
        </authorList>
    </citation>
    <scope>NUCLEOTIDE SEQUENCE [LARGE SCALE GENOMIC DNA]</scope>
    <source>
        <strain evidence="1 2">MA284_T2</strain>
    </source>
</reference>
<protein>
    <recommendedName>
        <fullName evidence="3">DUF2268 domain-containing protein</fullName>
    </recommendedName>
</protein>
<dbReference type="AlphaFoldDB" id="A0A4R6LBV6"/>
<dbReference type="Proteomes" id="UP000295064">
    <property type="component" value="Unassembled WGS sequence"/>
</dbReference>
<dbReference type="OrthoDB" id="2034629at2"/>
<gene>
    <name evidence="1" type="ORF">DFR79_1561</name>
</gene>
<sequence length="285" mass="33665">MLKIIDTYEDILVLRNSIIKDKNIDLNDWKNYLSAHPTLMKKCIKDSSSYNFNKDIKPVILEALTNNFPKLDQVHKNFMSLTDNVNNKFKSTFHIKDDIYVYFYVGLCNGAGWATKINSDYAVLLGVEKIVELGWYDKSRLISLLYHELCHIAHNILREKTFSPSLKTEREKSIWQLYIEGFAQRYQQVLYKEGFYHQDKNGWLRWCQNHHDQLKKDYLEKIKNNLSTQDFYGDWVEHKGYSDVGYYLGCEFIKHISDDLNTKQIANLNLDKIESFVINYLEISG</sequence>
<organism evidence="1 2">
    <name type="scientific">Halanaerobium saccharolyticum</name>
    <dbReference type="NCBI Taxonomy" id="43595"/>
    <lineage>
        <taxon>Bacteria</taxon>
        <taxon>Bacillati</taxon>
        <taxon>Bacillota</taxon>
        <taxon>Clostridia</taxon>
        <taxon>Halanaerobiales</taxon>
        <taxon>Halanaerobiaceae</taxon>
        <taxon>Halanaerobium</taxon>
    </lineage>
</organism>
<evidence type="ECO:0000313" key="1">
    <source>
        <dbReference type="EMBL" id="TDO70039.1"/>
    </source>
</evidence>